<dbReference type="Gene3D" id="1.20.1740.10">
    <property type="entry name" value="Amino acid/polyamine transporter I"/>
    <property type="match status" value="1"/>
</dbReference>
<dbReference type="Proteomes" id="UP000245380">
    <property type="component" value="Unassembled WGS sequence"/>
</dbReference>
<keyword evidence="5 6" id="KW-0472">Membrane</keyword>
<name>A0A2U3D797_SULT2</name>
<evidence type="ECO:0000256" key="5">
    <source>
        <dbReference type="ARBA" id="ARBA00023136"/>
    </source>
</evidence>
<dbReference type="PIRSF" id="PIRSF006060">
    <property type="entry name" value="AA_transporter"/>
    <property type="match status" value="1"/>
</dbReference>
<feature type="transmembrane region" description="Helical" evidence="6">
    <location>
        <begin position="334"/>
        <end position="358"/>
    </location>
</feature>
<comment type="subcellular location">
    <subcellularLocation>
        <location evidence="1">Cell membrane</location>
        <topology evidence="1">Multi-pass membrane protein</topology>
    </subcellularLocation>
</comment>
<dbReference type="AlphaFoldDB" id="A0A2U3D797"/>
<evidence type="ECO:0000256" key="6">
    <source>
        <dbReference type="SAM" id="Phobius"/>
    </source>
</evidence>
<keyword evidence="8" id="KW-1185">Reference proteome</keyword>
<dbReference type="PANTHER" id="PTHR42770:SF7">
    <property type="entry name" value="MEMBRANE PROTEIN"/>
    <property type="match status" value="1"/>
</dbReference>
<protein>
    <recommendedName>
        <fullName evidence="9">APC family permease</fullName>
    </recommendedName>
</protein>
<accession>A0A2U3D797</accession>
<dbReference type="InterPro" id="IPR002293">
    <property type="entry name" value="AA/rel_permease1"/>
</dbReference>
<feature type="transmembrane region" description="Helical" evidence="6">
    <location>
        <begin position="248"/>
        <end position="272"/>
    </location>
</feature>
<reference evidence="7 8" key="1">
    <citation type="submission" date="2016-11" db="EMBL/GenBank/DDBJ databases">
        <title>Comparative genomics of Acidibacillus ferroxidans species.</title>
        <authorList>
            <person name="Oliveira G."/>
            <person name="Nunes G."/>
            <person name="Oliveira R."/>
            <person name="Araujo F."/>
            <person name="Salim A."/>
            <person name="Scholte L."/>
            <person name="Morais D."/>
            <person name="Nancucheo I."/>
            <person name="Johnson D.B."/>
            <person name="Grail B."/>
            <person name="Bittencourt J."/>
            <person name="Valadares R."/>
        </authorList>
    </citation>
    <scope>NUCLEOTIDE SEQUENCE [LARGE SCALE GENOMIC DNA]</scope>
    <source>
        <strain evidence="7 8">Y002</strain>
    </source>
</reference>
<dbReference type="PANTHER" id="PTHR42770">
    <property type="entry name" value="AMINO ACID TRANSPORTER-RELATED"/>
    <property type="match status" value="1"/>
</dbReference>
<proteinExistence type="predicted"/>
<evidence type="ECO:0000313" key="7">
    <source>
        <dbReference type="EMBL" id="PWI57152.1"/>
    </source>
</evidence>
<evidence type="ECO:0000256" key="1">
    <source>
        <dbReference type="ARBA" id="ARBA00004651"/>
    </source>
</evidence>
<dbReference type="OrthoDB" id="9810109at2"/>
<organism evidence="7 8">
    <name type="scientific">Sulfoacidibacillus thermotolerans</name>
    <name type="common">Acidibacillus sulfuroxidans</name>
    <dbReference type="NCBI Taxonomy" id="1765684"/>
    <lineage>
        <taxon>Bacteria</taxon>
        <taxon>Bacillati</taxon>
        <taxon>Bacillota</taxon>
        <taxon>Bacilli</taxon>
        <taxon>Bacillales</taxon>
        <taxon>Alicyclobacillaceae</taxon>
        <taxon>Sulfoacidibacillus</taxon>
    </lineage>
</organism>
<dbReference type="GO" id="GO:0022857">
    <property type="term" value="F:transmembrane transporter activity"/>
    <property type="evidence" value="ECO:0007669"/>
    <property type="project" value="InterPro"/>
</dbReference>
<evidence type="ECO:0000256" key="2">
    <source>
        <dbReference type="ARBA" id="ARBA00022475"/>
    </source>
</evidence>
<feature type="transmembrane region" description="Helical" evidence="6">
    <location>
        <begin position="422"/>
        <end position="444"/>
    </location>
</feature>
<sequence>MQIVKEGEIVVINNFSRKATGLVRQAKASDVFIYNVNFINIAIGVAFMFLFMPAGSYPGDNMFLTTILCALAVLPSSLVYALFASAMPRSGGEYVYVSRSLSPLWGFAANWNYTVWSFLYIGVPAAFLGKYGISAVTRILGVVMHNPGLIQLGNWFTTPLGVFITGVALIILYILLFSIGINVYMRMQMIFFMIASIGLLATLLVFLFFHGSFSQAFNQYMQPLTHLNNTYQAVISSLGSNAVHSMPFSWHSTLISMTWPFTVLGFSIASAYIGGEIKGANRAQLIGMPGSLLYSAIWILLLTAGVLKVVGFSFMGDIGAMNPSSVHLGFTPTFAEIAAMLTHNVWLILLISISFMLWTYTWMPIYILTTTRNVLAWALDGLAPSKLASVSDRTHSPLWALWLSGVLGIGFLYLYAFDPSFATIAGFFGQVFTFILTSLAAIVFPIRQREMFDASPVKWRIAGVPVISILGVLSVIGLVLIEWAFLNDPNSGISLSTPTMLLINIVVFLSGFIYYGAARFIRLRQGVDLSLVFKEIPPE</sequence>
<feature type="transmembrane region" description="Helical" evidence="6">
    <location>
        <begin position="292"/>
        <end position="314"/>
    </location>
</feature>
<feature type="transmembrane region" description="Helical" evidence="6">
    <location>
        <begin position="398"/>
        <end position="416"/>
    </location>
</feature>
<evidence type="ECO:0000313" key="8">
    <source>
        <dbReference type="Proteomes" id="UP000245380"/>
    </source>
</evidence>
<dbReference type="Pfam" id="PF13520">
    <property type="entry name" value="AA_permease_2"/>
    <property type="match status" value="1"/>
</dbReference>
<evidence type="ECO:0008006" key="9">
    <source>
        <dbReference type="Google" id="ProtNLM"/>
    </source>
</evidence>
<dbReference type="EMBL" id="MPDK01000017">
    <property type="protein sequence ID" value="PWI57152.1"/>
    <property type="molecule type" value="Genomic_DNA"/>
</dbReference>
<keyword evidence="3 6" id="KW-0812">Transmembrane</keyword>
<evidence type="ECO:0000256" key="4">
    <source>
        <dbReference type="ARBA" id="ARBA00022989"/>
    </source>
</evidence>
<dbReference type="GO" id="GO:0005886">
    <property type="term" value="C:plasma membrane"/>
    <property type="evidence" value="ECO:0007669"/>
    <property type="project" value="UniProtKB-SubCell"/>
</dbReference>
<dbReference type="InterPro" id="IPR050367">
    <property type="entry name" value="APC_superfamily"/>
</dbReference>
<feature type="transmembrane region" description="Helical" evidence="6">
    <location>
        <begin position="162"/>
        <end position="184"/>
    </location>
</feature>
<feature type="transmembrane region" description="Helical" evidence="6">
    <location>
        <begin position="191"/>
        <end position="213"/>
    </location>
</feature>
<feature type="transmembrane region" description="Helical" evidence="6">
    <location>
        <begin position="464"/>
        <end position="486"/>
    </location>
</feature>
<feature type="transmembrane region" description="Helical" evidence="6">
    <location>
        <begin position="31"/>
        <end position="51"/>
    </location>
</feature>
<gene>
    <name evidence="7" type="ORF">BM613_09780</name>
</gene>
<evidence type="ECO:0000256" key="3">
    <source>
        <dbReference type="ARBA" id="ARBA00022692"/>
    </source>
</evidence>
<feature type="transmembrane region" description="Helical" evidence="6">
    <location>
        <begin position="498"/>
        <end position="517"/>
    </location>
</feature>
<feature type="transmembrane region" description="Helical" evidence="6">
    <location>
        <begin position="63"/>
        <end position="84"/>
    </location>
</feature>
<comment type="caution">
    <text evidence="7">The sequence shown here is derived from an EMBL/GenBank/DDBJ whole genome shotgun (WGS) entry which is preliminary data.</text>
</comment>
<keyword evidence="2" id="KW-1003">Cell membrane</keyword>
<keyword evidence="4 6" id="KW-1133">Transmembrane helix</keyword>